<reference evidence="2 3" key="1">
    <citation type="submission" date="2020-08" db="EMBL/GenBank/DDBJ databases">
        <title>Genomic Encyclopedia of Type Strains, Phase IV (KMG-IV): sequencing the most valuable type-strain genomes for metagenomic binning, comparative biology and taxonomic classification.</title>
        <authorList>
            <person name="Goeker M."/>
        </authorList>
    </citation>
    <scope>NUCLEOTIDE SEQUENCE [LARGE SCALE GENOMIC DNA]</scope>
    <source>
        <strain evidence="2 3">DSM 24163</strain>
    </source>
</reference>
<keyword evidence="3" id="KW-1185">Reference proteome</keyword>
<dbReference type="RefSeq" id="WP_183960913.1">
    <property type="nucleotide sequence ID" value="NZ_JACHHP010000003.1"/>
</dbReference>
<keyword evidence="1" id="KW-0732">Signal</keyword>
<dbReference type="AlphaFoldDB" id="A0A7W8D5N7"/>
<proteinExistence type="predicted"/>
<evidence type="ECO:0000313" key="2">
    <source>
        <dbReference type="EMBL" id="MBB5208379.1"/>
    </source>
</evidence>
<comment type="caution">
    <text evidence="2">The sequence shown here is derived from an EMBL/GenBank/DDBJ whole genome shotgun (WGS) entry which is preliminary data.</text>
</comment>
<name>A0A7W8D5N7_9GAMM</name>
<gene>
    <name evidence="2" type="ORF">HNQ52_001921</name>
</gene>
<sequence>MKKTTLAAAALLLAGTVVQTASALPLNWEPRGPGPVEPTYGIWEATVRYIAPHHAPDGTYHTYKYHHITATSNASCEAQLANWSGGLNVTVIEFCHWTGI</sequence>
<dbReference type="EMBL" id="JACHHP010000003">
    <property type="protein sequence ID" value="MBB5208379.1"/>
    <property type="molecule type" value="Genomic_DNA"/>
</dbReference>
<dbReference type="Proteomes" id="UP000521199">
    <property type="component" value="Unassembled WGS sequence"/>
</dbReference>
<protein>
    <submittedName>
        <fullName evidence="2">Uncharacterized protein</fullName>
    </submittedName>
</protein>
<evidence type="ECO:0000313" key="3">
    <source>
        <dbReference type="Proteomes" id="UP000521199"/>
    </source>
</evidence>
<evidence type="ECO:0000256" key="1">
    <source>
        <dbReference type="SAM" id="SignalP"/>
    </source>
</evidence>
<feature type="chain" id="PRO_5031361966" evidence="1">
    <location>
        <begin position="24"/>
        <end position="100"/>
    </location>
</feature>
<feature type="signal peptide" evidence="1">
    <location>
        <begin position="1"/>
        <end position="23"/>
    </location>
</feature>
<accession>A0A7W8D5N7</accession>
<organism evidence="2 3">
    <name type="scientific">Chiayiivirga flava</name>
    <dbReference type="NCBI Taxonomy" id="659595"/>
    <lineage>
        <taxon>Bacteria</taxon>
        <taxon>Pseudomonadati</taxon>
        <taxon>Pseudomonadota</taxon>
        <taxon>Gammaproteobacteria</taxon>
        <taxon>Lysobacterales</taxon>
        <taxon>Lysobacteraceae</taxon>
        <taxon>Chiayiivirga</taxon>
    </lineage>
</organism>